<dbReference type="AlphaFoldDB" id="A0A2P2K0P2"/>
<protein>
    <submittedName>
        <fullName evidence="2">Uncharacterized protein MANES_12G132200</fullName>
    </submittedName>
</protein>
<evidence type="ECO:0000313" key="2">
    <source>
        <dbReference type="EMBL" id="MBW99279.1"/>
    </source>
</evidence>
<evidence type="ECO:0000256" key="1">
    <source>
        <dbReference type="SAM" id="MobiDB-lite"/>
    </source>
</evidence>
<sequence length="69" mass="7374">MFVIASGEKRCHFVGRPVAKVRPGVQGRVGRVSGAVHPATNSSKTRQAMGLDRAGGGLREWEQRSAGEE</sequence>
<dbReference type="EMBL" id="GGEC01018796">
    <property type="protein sequence ID" value="MBW99279.1"/>
    <property type="molecule type" value="Transcribed_RNA"/>
</dbReference>
<feature type="region of interest" description="Disordered" evidence="1">
    <location>
        <begin position="50"/>
        <end position="69"/>
    </location>
</feature>
<feature type="compositionally biased region" description="Basic and acidic residues" evidence="1">
    <location>
        <begin position="59"/>
        <end position="69"/>
    </location>
</feature>
<reference evidence="2" key="1">
    <citation type="submission" date="2018-02" db="EMBL/GenBank/DDBJ databases">
        <title>Rhizophora mucronata_Transcriptome.</title>
        <authorList>
            <person name="Meera S.P."/>
            <person name="Sreeshan A."/>
            <person name="Augustine A."/>
        </authorList>
    </citation>
    <scope>NUCLEOTIDE SEQUENCE</scope>
    <source>
        <tissue evidence="2">Leaf</tissue>
    </source>
</reference>
<organism evidence="2">
    <name type="scientific">Rhizophora mucronata</name>
    <name type="common">Asiatic mangrove</name>
    <dbReference type="NCBI Taxonomy" id="61149"/>
    <lineage>
        <taxon>Eukaryota</taxon>
        <taxon>Viridiplantae</taxon>
        <taxon>Streptophyta</taxon>
        <taxon>Embryophyta</taxon>
        <taxon>Tracheophyta</taxon>
        <taxon>Spermatophyta</taxon>
        <taxon>Magnoliopsida</taxon>
        <taxon>eudicotyledons</taxon>
        <taxon>Gunneridae</taxon>
        <taxon>Pentapetalae</taxon>
        <taxon>rosids</taxon>
        <taxon>fabids</taxon>
        <taxon>Malpighiales</taxon>
        <taxon>Rhizophoraceae</taxon>
        <taxon>Rhizophora</taxon>
    </lineage>
</organism>
<proteinExistence type="predicted"/>
<accession>A0A2P2K0P2</accession>
<name>A0A2P2K0P2_RHIMU</name>